<feature type="compositionally biased region" description="Low complexity" evidence="2">
    <location>
        <begin position="76"/>
        <end position="95"/>
    </location>
</feature>
<dbReference type="EMBL" id="MBFS01000131">
    <property type="protein sequence ID" value="PVV04371.1"/>
    <property type="molecule type" value="Genomic_DNA"/>
</dbReference>
<feature type="region of interest" description="Disordered" evidence="2">
    <location>
        <begin position="52"/>
        <end position="107"/>
    </location>
</feature>
<evidence type="ECO:0000256" key="2">
    <source>
        <dbReference type="SAM" id="MobiDB-lite"/>
    </source>
</evidence>
<dbReference type="OrthoDB" id="5561196at2759"/>
<reference evidence="3 4" key="1">
    <citation type="journal article" date="2018" name="MBio">
        <title>Comparative Genomics Reveals the Core Gene Toolbox for the Fungus-Insect Symbiosis.</title>
        <authorList>
            <person name="Wang Y."/>
            <person name="Stata M."/>
            <person name="Wang W."/>
            <person name="Stajich J.E."/>
            <person name="White M.M."/>
            <person name="Moncalvo J.M."/>
        </authorList>
    </citation>
    <scope>NUCLEOTIDE SEQUENCE [LARGE SCALE GENOMIC DNA]</scope>
    <source>
        <strain evidence="3 4">SC-DP-2</strain>
    </source>
</reference>
<name>A0A2T9ZIG2_9FUNG</name>
<keyword evidence="4" id="KW-1185">Reference proteome</keyword>
<dbReference type="Proteomes" id="UP000245609">
    <property type="component" value="Unassembled WGS sequence"/>
</dbReference>
<feature type="coiled-coil region" evidence="1">
    <location>
        <begin position="214"/>
        <end position="248"/>
    </location>
</feature>
<comment type="caution">
    <text evidence="3">The sequence shown here is derived from an EMBL/GenBank/DDBJ whole genome shotgun (WGS) entry which is preliminary data.</text>
</comment>
<evidence type="ECO:0000313" key="4">
    <source>
        <dbReference type="Proteomes" id="UP000245609"/>
    </source>
</evidence>
<gene>
    <name evidence="3" type="ORF">BB560_001124</name>
</gene>
<feature type="compositionally biased region" description="Basic and acidic residues" evidence="2">
    <location>
        <begin position="144"/>
        <end position="155"/>
    </location>
</feature>
<keyword evidence="1" id="KW-0175">Coiled coil</keyword>
<evidence type="ECO:0000256" key="1">
    <source>
        <dbReference type="SAM" id="Coils"/>
    </source>
</evidence>
<feature type="compositionally biased region" description="Polar residues" evidence="2">
    <location>
        <begin position="156"/>
        <end position="178"/>
    </location>
</feature>
<feature type="compositionally biased region" description="Polar residues" evidence="2">
    <location>
        <begin position="185"/>
        <end position="195"/>
    </location>
</feature>
<feature type="region of interest" description="Disordered" evidence="2">
    <location>
        <begin position="143"/>
        <end position="214"/>
    </location>
</feature>
<proteinExistence type="predicted"/>
<evidence type="ECO:0000313" key="3">
    <source>
        <dbReference type="EMBL" id="PVV04371.1"/>
    </source>
</evidence>
<feature type="compositionally biased region" description="Low complexity" evidence="2">
    <location>
        <begin position="196"/>
        <end position="214"/>
    </location>
</feature>
<sequence length="514" mass="57290">MIHNTNSNTRFASSQGQSKPEQRKISVNSLTENPRPLKKIKAPTFIPFWATKTQNSPLPLPNPALTPGPSRNSSAPSIKETISKIPSSSKSSFPPHNNQKALDHKSSFENVNYKSNILRHFSRQNTFPGVSKPQRGSLNIFSKSIDKKSPSHHDNASITKNSKNSRDISFTPSAFSSKTSEKTSHPTLTNHLHSGTLNYSLPTSSSSKSTLKSNSALQARLRSLQNENDLLKSEISELNKKNALLRSEHSRFSLKGQSSRKSNISPFHKSDLSLLFEKLLILNYRLNDTKCLSSVPLARHDNFKTGSALKIFPNSKTLCCCHEIKNGLCENNIKTLLFSITQEISKVLSTNDKKEPNLPSGGTENTLAEKLSNLTLNENTLPENLSDNIFAPTFNSSSSPKPIEVLQLPVSLDMKISLKPLPNLISPRKHSNCNYLDLKIQPNTQPATDNCPKDTLSSRVCQQCVQYADTIKALLIDNDFYRTDNQILESKLKDTIDDFNKLVEIFEAQKNKNH</sequence>
<feature type="region of interest" description="Disordered" evidence="2">
    <location>
        <begin position="1"/>
        <end position="36"/>
    </location>
</feature>
<feature type="compositionally biased region" description="Polar residues" evidence="2">
    <location>
        <begin position="1"/>
        <end position="32"/>
    </location>
</feature>
<accession>A0A2T9ZIG2</accession>
<dbReference type="AlphaFoldDB" id="A0A2T9ZIG2"/>
<protein>
    <submittedName>
        <fullName evidence="3">Uncharacterized protein</fullName>
    </submittedName>
</protein>
<organism evidence="3 4">
    <name type="scientific">Smittium megazygosporum</name>
    <dbReference type="NCBI Taxonomy" id="133381"/>
    <lineage>
        <taxon>Eukaryota</taxon>
        <taxon>Fungi</taxon>
        <taxon>Fungi incertae sedis</taxon>
        <taxon>Zoopagomycota</taxon>
        <taxon>Kickxellomycotina</taxon>
        <taxon>Harpellomycetes</taxon>
        <taxon>Harpellales</taxon>
        <taxon>Legeriomycetaceae</taxon>
        <taxon>Smittium</taxon>
    </lineage>
</organism>